<gene>
    <name evidence="1" type="ORF">SCMC78_28650</name>
</gene>
<proteinExistence type="predicted"/>
<name>A0AB33KMJ8_9ACTN</name>
<organism evidence="1">
    <name type="scientific">Streptomyces sp. CMC78</name>
    <dbReference type="NCBI Taxonomy" id="3231512"/>
    <lineage>
        <taxon>Bacteria</taxon>
        <taxon>Bacillati</taxon>
        <taxon>Actinomycetota</taxon>
        <taxon>Actinomycetes</taxon>
        <taxon>Kitasatosporales</taxon>
        <taxon>Streptomycetaceae</taxon>
        <taxon>Streptomyces</taxon>
    </lineage>
</organism>
<accession>A0AB33KMJ8</accession>
<dbReference type="AlphaFoldDB" id="A0AB33KMJ8"/>
<protein>
    <submittedName>
        <fullName evidence="1">Uncharacterized protein</fullName>
    </submittedName>
</protein>
<dbReference type="KEGG" id="stcm:SCMC78_28650"/>
<reference evidence="1" key="1">
    <citation type="submission" date="2024-07" db="EMBL/GenBank/DDBJ databases">
        <title>Complete genome sequences of cellulolytic bacteria, Kitasatospora sp. CMC57 and Streptomyces sp. CMC78, isolated from Japanese agricultural soil.</title>
        <authorList>
            <person name="Hashimoto T."/>
            <person name="Ito M."/>
            <person name="Iwamoto M."/>
            <person name="Fukahori D."/>
            <person name="Shoda T."/>
            <person name="Sakoda M."/>
            <person name="Morohoshi T."/>
            <person name="Mitsuboshi M."/>
            <person name="Nishizawa T."/>
        </authorList>
    </citation>
    <scope>NUCLEOTIDE SEQUENCE</scope>
    <source>
        <strain evidence="1">CMC78</strain>
    </source>
</reference>
<evidence type="ECO:0000313" key="1">
    <source>
        <dbReference type="EMBL" id="BFP53058.1"/>
    </source>
</evidence>
<sequence>MCAPPARSLVLLRRRPVLLRAALEALETGLVAPGGLRRQRAALGLLLGRVALLLVRGRGLLLVRLRGLLPRVELRHLLGGARRFLRTEQVVELRGRLPVPRRARPDPVRGSSGHRGYVLGRVGVPAARLGGHGAGAARDGRDVLRGVRVTARNPLTGRPGLRRQRLRVRLRLVLLRRLGLLVRLLLLPVRLRLIRTGLLGLLRLRQVPAGLLLGLLVRPGPLVRLRGTRRLLLRGRQGLCRRVAVVPLRLLVRLRRSGGLRPPLAAPRLTARGRALLALLSALPGRGRTRGPGGAAVGRQHDTLVRGSCGGELVLAALSALSALRHRDSYV</sequence>
<dbReference type="EMBL" id="AP035884">
    <property type="protein sequence ID" value="BFP53058.1"/>
    <property type="molecule type" value="Genomic_DNA"/>
</dbReference>